<feature type="transmembrane region" description="Helical" evidence="10">
    <location>
        <begin position="587"/>
        <end position="608"/>
    </location>
</feature>
<keyword evidence="6" id="KW-0675">Receptor</keyword>
<keyword evidence="4" id="KW-0297">G-protein coupled receptor</keyword>
<dbReference type="InterPro" id="IPR017978">
    <property type="entry name" value="GPCR_3_C"/>
</dbReference>
<name>A0A9N8ECN4_9STRA</name>
<proteinExistence type="predicted"/>
<keyword evidence="3 10" id="KW-1133">Transmembrane helix</keyword>
<feature type="region of interest" description="Disordered" evidence="9">
    <location>
        <begin position="826"/>
        <end position="891"/>
    </location>
</feature>
<keyword evidence="11" id="KW-0732">Signal</keyword>
<keyword evidence="5 10" id="KW-0472">Membrane</keyword>
<comment type="caution">
    <text evidence="13">The sequence shown here is derived from an EMBL/GenBank/DDBJ whole genome shotgun (WGS) entry which is preliminary data.</text>
</comment>
<evidence type="ECO:0000256" key="2">
    <source>
        <dbReference type="ARBA" id="ARBA00022692"/>
    </source>
</evidence>
<dbReference type="OrthoDB" id="2116838at2759"/>
<feature type="transmembrane region" description="Helical" evidence="10">
    <location>
        <begin position="714"/>
        <end position="735"/>
    </location>
</feature>
<feature type="transmembrane region" description="Helical" evidence="10">
    <location>
        <begin position="551"/>
        <end position="575"/>
    </location>
</feature>
<feature type="compositionally biased region" description="Basic and acidic residues" evidence="9">
    <location>
        <begin position="844"/>
        <end position="853"/>
    </location>
</feature>
<feature type="transmembrane region" description="Helical" evidence="10">
    <location>
        <begin position="620"/>
        <end position="640"/>
    </location>
</feature>
<evidence type="ECO:0000256" key="9">
    <source>
        <dbReference type="SAM" id="MobiDB-lite"/>
    </source>
</evidence>
<organism evidence="13 14">
    <name type="scientific">Seminavis robusta</name>
    <dbReference type="NCBI Taxonomy" id="568900"/>
    <lineage>
        <taxon>Eukaryota</taxon>
        <taxon>Sar</taxon>
        <taxon>Stramenopiles</taxon>
        <taxon>Ochrophyta</taxon>
        <taxon>Bacillariophyta</taxon>
        <taxon>Bacillariophyceae</taxon>
        <taxon>Bacillariophycidae</taxon>
        <taxon>Naviculales</taxon>
        <taxon>Naviculaceae</taxon>
        <taxon>Seminavis</taxon>
    </lineage>
</organism>
<feature type="region of interest" description="Disordered" evidence="9">
    <location>
        <begin position="461"/>
        <end position="482"/>
    </location>
</feature>
<feature type="signal peptide" evidence="11">
    <location>
        <begin position="1"/>
        <end position="20"/>
    </location>
</feature>
<dbReference type="PROSITE" id="PS50259">
    <property type="entry name" value="G_PROTEIN_RECEP_F3_4"/>
    <property type="match status" value="1"/>
</dbReference>
<evidence type="ECO:0000256" key="8">
    <source>
        <dbReference type="ARBA" id="ARBA00023224"/>
    </source>
</evidence>
<dbReference type="PANTHER" id="PTHR10519:SF20">
    <property type="entry name" value="G-PROTEIN COUPLED RECEPTOR 156-RELATED"/>
    <property type="match status" value="1"/>
</dbReference>
<keyword evidence="14" id="KW-1185">Reference proteome</keyword>
<reference evidence="13" key="1">
    <citation type="submission" date="2020-06" db="EMBL/GenBank/DDBJ databases">
        <authorList>
            <consortium name="Plant Systems Biology data submission"/>
        </authorList>
    </citation>
    <scope>NUCLEOTIDE SEQUENCE</scope>
    <source>
        <strain evidence="13">D6</strain>
    </source>
</reference>
<accession>A0A9N8ECN4</accession>
<evidence type="ECO:0000256" key="4">
    <source>
        <dbReference type="ARBA" id="ARBA00023040"/>
    </source>
</evidence>
<feature type="transmembrane region" description="Helical" evidence="10">
    <location>
        <begin position="756"/>
        <end position="775"/>
    </location>
</feature>
<dbReference type="CDD" id="cd15047">
    <property type="entry name" value="7tmC_GABA-B-like"/>
    <property type="match status" value="1"/>
</dbReference>
<evidence type="ECO:0000259" key="12">
    <source>
        <dbReference type="PROSITE" id="PS50259"/>
    </source>
</evidence>
<gene>
    <name evidence="13" type="ORF">SEMRO_928_G221270.1</name>
</gene>
<comment type="subcellular location">
    <subcellularLocation>
        <location evidence="1">Membrane</location>
        <topology evidence="1">Multi-pass membrane protein</topology>
    </subcellularLocation>
</comment>
<keyword evidence="2 10" id="KW-0812">Transmembrane</keyword>
<feature type="compositionally biased region" description="Acidic residues" evidence="9">
    <location>
        <begin position="461"/>
        <end position="475"/>
    </location>
</feature>
<dbReference type="PANTHER" id="PTHR10519">
    <property type="entry name" value="GABA-B RECEPTOR"/>
    <property type="match status" value="1"/>
</dbReference>
<evidence type="ECO:0000256" key="1">
    <source>
        <dbReference type="ARBA" id="ARBA00004141"/>
    </source>
</evidence>
<dbReference type="InterPro" id="IPR002455">
    <property type="entry name" value="GPCR3_GABA-B"/>
</dbReference>
<dbReference type="EMBL" id="CAICTM010000926">
    <property type="protein sequence ID" value="CAB9518373.1"/>
    <property type="molecule type" value="Genomic_DNA"/>
</dbReference>
<feature type="transmembrane region" description="Helical" evidence="10">
    <location>
        <begin position="661"/>
        <end position="682"/>
    </location>
</feature>
<dbReference type="Proteomes" id="UP001153069">
    <property type="component" value="Unassembled WGS sequence"/>
</dbReference>
<feature type="chain" id="PRO_5040319819" description="G-protein coupled receptors family 3 profile domain-containing protein" evidence="11">
    <location>
        <begin position="21"/>
        <end position="891"/>
    </location>
</feature>
<dbReference type="GO" id="GO:0038039">
    <property type="term" value="C:G protein-coupled receptor heterodimeric complex"/>
    <property type="evidence" value="ECO:0007669"/>
    <property type="project" value="TreeGrafter"/>
</dbReference>
<feature type="compositionally biased region" description="Polar residues" evidence="9">
    <location>
        <begin position="826"/>
        <end position="840"/>
    </location>
</feature>
<evidence type="ECO:0000313" key="14">
    <source>
        <dbReference type="Proteomes" id="UP001153069"/>
    </source>
</evidence>
<keyword evidence="8" id="KW-0807">Transducer</keyword>
<sequence length="891" mass="100124">MMIPLLLLVLLHLLVATTVAMQEFSSVNEVAERVKENSDHFMSLPKISTALTTAYYQIHGFPHNLPDRSAALRFLYSQAATLQASVFISLEDGTLFGYNAGFGSGTYREPGNSGYYIPPTTTNTANSTSQQNENEFYKHWISCVNGTSGEPLECQQADGDFYIEWVDNGQLQPCRPLDVQTEEHCHQHNSTSEEELQECLSQVLYCYSYDVKKANFSSLQLQDDNTAIPVDPNRFGYVPRTYSCTDQFGQFSEDHGQVLQDFQTGALGDCTFADGTTLVHRGNMPGDYAYCGDDDDDGDTICNDTFLGGYRSRDYDPRWRTWYADVKRRQRPEWSAPYAFFNTLKMGISFSEPFYSTHTTTGTNNGTQQQKKVFEGIVVADYTLEQFGTFLVGAYGDKDIHVAIFENAPPHHYLIAASTGAETAKQVLASDHTQPCPSEWYQGGFSQFHCDVVRVPMETIDEQNDNNDNDNDDDSSTNNNNNNILKHAFERLKQDNFPQNELIAFKDGPTNAYVVQAQSYEQPNANLNWFQIIVMPMEQYTSDSIVPGEPMFVALCMVSLLGFACCCGMLLVSYCKRHERSFAHTDWRFQVAFIFGCCLLNLSTLTFIGEASDELCLARMWTTCLCFSLALSTLFVKCWRMFTLVRASRRFRRTTITNVQAAVRALPMIGIQTIILLVFTIVDPPRRTENLQVNGGSLFVQPWQHILCQHETDAFHITQFTFMALVVAIGCYLAYQSRYVGEHEYSHAENGKPLALAMYNIAFAGAIIGTILFGVDMSRDAQMLMAAFGVFWGTVFSSSIFVIPRYIHSVKGYKSRRSNFSFPSGLDTSARASGHHNTSGYVVKSREETKAREDDEEVAPDDNNNNNGSSSRVRFSEDGGGDEINSSHRSR</sequence>
<dbReference type="Pfam" id="PF00003">
    <property type="entry name" value="7tm_3"/>
    <property type="match status" value="1"/>
</dbReference>
<evidence type="ECO:0000256" key="10">
    <source>
        <dbReference type="SAM" id="Phobius"/>
    </source>
</evidence>
<evidence type="ECO:0000256" key="5">
    <source>
        <dbReference type="ARBA" id="ARBA00023136"/>
    </source>
</evidence>
<feature type="transmembrane region" description="Helical" evidence="10">
    <location>
        <begin position="781"/>
        <end position="807"/>
    </location>
</feature>
<evidence type="ECO:0000256" key="11">
    <source>
        <dbReference type="SAM" id="SignalP"/>
    </source>
</evidence>
<dbReference type="GO" id="GO:0004965">
    <property type="term" value="F:G protein-coupled GABA receptor activity"/>
    <property type="evidence" value="ECO:0007669"/>
    <property type="project" value="InterPro"/>
</dbReference>
<feature type="domain" description="G-protein coupled receptors family 3 profile" evidence="12">
    <location>
        <begin position="593"/>
        <end position="802"/>
    </location>
</feature>
<evidence type="ECO:0000256" key="3">
    <source>
        <dbReference type="ARBA" id="ARBA00022989"/>
    </source>
</evidence>
<dbReference type="AlphaFoldDB" id="A0A9N8ECN4"/>
<dbReference type="Gene3D" id="3.30.450.20">
    <property type="entry name" value="PAS domain"/>
    <property type="match status" value="1"/>
</dbReference>
<keyword evidence="7" id="KW-0325">Glycoprotein</keyword>
<protein>
    <recommendedName>
        <fullName evidence="12">G-protein coupled receptors family 3 profile domain-containing protein</fullName>
    </recommendedName>
</protein>
<evidence type="ECO:0000256" key="6">
    <source>
        <dbReference type="ARBA" id="ARBA00023170"/>
    </source>
</evidence>
<evidence type="ECO:0000256" key="7">
    <source>
        <dbReference type="ARBA" id="ARBA00023180"/>
    </source>
</evidence>
<evidence type="ECO:0000313" key="13">
    <source>
        <dbReference type="EMBL" id="CAB9518373.1"/>
    </source>
</evidence>